<name>A0ACA9SMR2_9GLOM</name>
<organism evidence="1 2">
    <name type="scientific">Racocetra persica</name>
    <dbReference type="NCBI Taxonomy" id="160502"/>
    <lineage>
        <taxon>Eukaryota</taxon>
        <taxon>Fungi</taxon>
        <taxon>Fungi incertae sedis</taxon>
        <taxon>Mucoromycota</taxon>
        <taxon>Glomeromycotina</taxon>
        <taxon>Glomeromycetes</taxon>
        <taxon>Diversisporales</taxon>
        <taxon>Gigasporaceae</taxon>
        <taxon>Racocetra</taxon>
    </lineage>
</organism>
<dbReference type="Proteomes" id="UP000789920">
    <property type="component" value="Unassembled WGS sequence"/>
</dbReference>
<accession>A0ACA9SMR2</accession>
<feature type="non-terminal residue" evidence="1">
    <location>
        <position position="166"/>
    </location>
</feature>
<sequence>PKAELDFSTFEEAHAFIENYAAQTNIIVILAKTTKNKDGSGYRQAFFACKKQVQYNGKKKDAYTTKRTDSRKFSNNMCKFSLNKLGIIGELHDNGLRIKDIYAVLASIGSKYVHKHNIYNAISHQYQQKLQGLNEIELLLKTLQNNENIISSIATQPAYNDECDQD</sequence>
<evidence type="ECO:0000313" key="1">
    <source>
        <dbReference type="EMBL" id="CAG8842626.1"/>
    </source>
</evidence>
<feature type="non-terminal residue" evidence="1">
    <location>
        <position position="1"/>
    </location>
</feature>
<dbReference type="EMBL" id="CAJVQC010134977">
    <property type="protein sequence ID" value="CAG8842626.1"/>
    <property type="molecule type" value="Genomic_DNA"/>
</dbReference>
<protein>
    <submittedName>
        <fullName evidence="1">31257_t:CDS:1</fullName>
    </submittedName>
</protein>
<proteinExistence type="predicted"/>
<comment type="caution">
    <text evidence="1">The sequence shown here is derived from an EMBL/GenBank/DDBJ whole genome shotgun (WGS) entry which is preliminary data.</text>
</comment>
<gene>
    <name evidence="1" type="ORF">RPERSI_LOCUS32405</name>
</gene>
<reference evidence="1" key="1">
    <citation type="submission" date="2021-06" db="EMBL/GenBank/DDBJ databases">
        <authorList>
            <person name="Kallberg Y."/>
            <person name="Tangrot J."/>
            <person name="Rosling A."/>
        </authorList>
    </citation>
    <scope>NUCLEOTIDE SEQUENCE</scope>
    <source>
        <strain evidence="1">MA461A</strain>
    </source>
</reference>
<evidence type="ECO:0000313" key="2">
    <source>
        <dbReference type="Proteomes" id="UP000789920"/>
    </source>
</evidence>
<keyword evidence="2" id="KW-1185">Reference proteome</keyword>